<comment type="similarity">
    <text evidence="1">Belongs to the LysR transcriptional regulatory family.</text>
</comment>
<dbReference type="SUPFAM" id="SSF53850">
    <property type="entry name" value="Periplasmic binding protein-like II"/>
    <property type="match status" value="1"/>
</dbReference>
<dbReference type="PRINTS" id="PR00039">
    <property type="entry name" value="HTHLYSR"/>
</dbReference>
<keyword evidence="3" id="KW-0238">DNA-binding</keyword>
<dbReference type="Pfam" id="PF03466">
    <property type="entry name" value="LysR_substrate"/>
    <property type="match status" value="1"/>
</dbReference>
<evidence type="ECO:0000256" key="4">
    <source>
        <dbReference type="ARBA" id="ARBA00023163"/>
    </source>
</evidence>
<name>A0ABW0W4X2_9BACL</name>
<evidence type="ECO:0000313" key="7">
    <source>
        <dbReference type="Proteomes" id="UP001596047"/>
    </source>
</evidence>
<dbReference type="SUPFAM" id="SSF46785">
    <property type="entry name" value="Winged helix' DNA-binding domain"/>
    <property type="match status" value="1"/>
</dbReference>
<dbReference type="CDD" id="cd05466">
    <property type="entry name" value="PBP2_LTTR_substrate"/>
    <property type="match status" value="1"/>
</dbReference>
<dbReference type="RefSeq" id="WP_379190726.1">
    <property type="nucleotide sequence ID" value="NZ_JBHSOW010000092.1"/>
</dbReference>
<organism evidence="6 7">
    <name type="scientific">Paenibacillus solisilvae</name>
    <dbReference type="NCBI Taxonomy" id="2486751"/>
    <lineage>
        <taxon>Bacteria</taxon>
        <taxon>Bacillati</taxon>
        <taxon>Bacillota</taxon>
        <taxon>Bacilli</taxon>
        <taxon>Bacillales</taxon>
        <taxon>Paenibacillaceae</taxon>
        <taxon>Paenibacillus</taxon>
    </lineage>
</organism>
<keyword evidence="4" id="KW-0804">Transcription</keyword>
<reference evidence="7" key="1">
    <citation type="journal article" date="2019" name="Int. J. Syst. Evol. Microbiol.">
        <title>The Global Catalogue of Microorganisms (GCM) 10K type strain sequencing project: providing services to taxonomists for standard genome sequencing and annotation.</title>
        <authorList>
            <consortium name="The Broad Institute Genomics Platform"/>
            <consortium name="The Broad Institute Genome Sequencing Center for Infectious Disease"/>
            <person name="Wu L."/>
            <person name="Ma J."/>
        </authorList>
    </citation>
    <scope>NUCLEOTIDE SEQUENCE [LARGE SCALE GENOMIC DNA]</scope>
    <source>
        <strain evidence="7">CGMCC 1.3240</strain>
    </source>
</reference>
<dbReference type="Proteomes" id="UP001596047">
    <property type="component" value="Unassembled WGS sequence"/>
</dbReference>
<evidence type="ECO:0000256" key="1">
    <source>
        <dbReference type="ARBA" id="ARBA00009437"/>
    </source>
</evidence>
<dbReference type="PANTHER" id="PTHR30346:SF28">
    <property type="entry name" value="HTH-TYPE TRANSCRIPTIONAL REGULATOR CYNR"/>
    <property type="match status" value="1"/>
</dbReference>
<dbReference type="InterPro" id="IPR005119">
    <property type="entry name" value="LysR_subst-bd"/>
</dbReference>
<dbReference type="EMBL" id="JBHSOW010000092">
    <property type="protein sequence ID" value="MFC5652089.1"/>
    <property type="molecule type" value="Genomic_DNA"/>
</dbReference>
<proteinExistence type="inferred from homology"/>
<evidence type="ECO:0000313" key="6">
    <source>
        <dbReference type="EMBL" id="MFC5652089.1"/>
    </source>
</evidence>
<dbReference type="Gene3D" id="1.10.10.10">
    <property type="entry name" value="Winged helix-like DNA-binding domain superfamily/Winged helix DNA-binding domain"/>
    <property type="match status" value="1"/>
</dbReference>
<dbReference type="InterPro" id="IPR000847">
    <property type="entry name" value="LysR_HTH_N"/>
</dbReference>
<evidence type="ECO:0000256" key="3">
    <source>
        <dbReference type="ARBA" id="ARBA00023125"/>
    </source>
</evidence>
<feature type="domain" description="HTH lysR-type" evidence="5">
    <location>
        <begin position="1"/>
        <end position="58"/>
    </location>
</feature>
<dbReference type="Gene3D" id="3.40.190.290">
    <property type="match status" value="1"/>
</dbReference>
<dbReference type="InterPro" id="IPR036388">
    <property type="entry name" value="WH-like_DNA-bd_sf"/>
</dbReference>
<accession>A0ABW0W4X2</accession>
<dbReference type="Pfam" id="PF00126">
    <property type="entry name" value="HTH_1"/>
    <property type="match status" value="1"/>
</dbReference>
<evidence type="ECO:0000256" key="2">
    <source>
        <dbReference type="ARBA" id="ARBA00023015"/>
    </source>
</evidence>
<protein>
    <submittedName>
        <fullName evidence="6">LysR family transcriptional regulator</fullName>
    </submittedName>
</protein>
<keyword evidence="7" id="KW-1185">Reference proteome</keyword>
<gene>
    <name evidence="6" type="ORF">ACFPYJ_23835</name>
</gene>
<sequence length="300" mass="33327">MEFRQLQYVIQIAKEKNFSRAAEKLHIAQPSLSQQLSKLEKEIGVLLFRRTTNSVELTHAGAVFVAKAQSILDNIEQLKQELDDLAHMRKGKLVVGSLPITGSHVLPLVLPVFGKLYPEIDVVLVEDSSSRLEQLTASGQTDLSLLSLPLDDPSLEWVPLIEEEIWLALPHEHPLVRIQEPIHIADLASEPFIVLKKGQGFRQIALKLCNDAGFEPRIVFESSNIETVQSLVAAGMGIAFVPKMMTRAKTSEFLPVYLPITAPSPSRTLVIASRKGRYLSKAAEAFIETMKTTVENQFKG</sequence>
<evidence type="ECO:0000259" key="5">
    <source>
        <dbReference type="PROSITE" id="PS50931"/>
    </source>
</evidence>
<keyword evidence="2" id="KW-0805">Transcription regulation</keyword>
<dbReference type="PANTHER" id="PTHR30346">
    <property type="entry name" value="TRANSCRIPTIONAL DUAL REGULATOR HCAR-RELATED"/>
    <property type="match status" value="1"/>
</dbReference>
<dbReference type="InterPro" id="IPR036390">
    <property type="entry name" value="WH_DNA-bd_sf"/>
</dbReference>
<comment type="caution">
    <text evidence="6">The sequence shown here is derived from an EMBL/GenBank/DDBJ whole genome shotgun (WGS) entry which is preliminary data.</text>
</comment>
<dbReference type="PROSITE" id="PS50931">
    <property type="entry name" value="HTH_LYSR"/>
    <property type="match status" value="1"/>
</dbReference>